<evidence type="ECO:0000313" key="4">
    <source>
        <dbReference type="Proteomes" id="UP000199205"/>
    </source>
</evidence>
<accession>A0A1C3WYW8</accession>
<dbReference type="GO" id="GO:0016787">
    <property type="term" value="F:hydrolase activity"/>
    <property type="evidence" value="ECO:0007669"/>
    <property type="project" value="UniProtKB-KW"/>
</dbReference>
<keyword evidence="1" id="KW-0378">Hydrolase</keyword>
<sequence length="196" mass="21029">MFLSEPQMPLYDPRTTALISIDLQGLVLSLPLAPYSAQQIVANTVAIANKLKADGGTTVFVTVGFSSDYTDAVNQPTDETFALPAGGLSPAALAAPIEIAALTPDVAIVKRQWSAFYGTELDLQLRRRGIKTLILTGVATNFGVESTVRDAHAANYAVIVAEDAVTTFSQEMQDFACTKVLPRLSRIRKTEEILAN</sequence>
<evidence type="ECO:0000259" key="2">
    <source>
        <dbReference type="Pfam" id="PF00857"/>
    </source>
</evidence>
<reference evidence="4" key="1">
    <citation type="submission" date="2016-08" db="EMBL/GenBank/DDBJ databases">
        <authorList>
            <person name="Varghese N."/>
            <person name="Submissions Spin"/>
        </authorList>
    </citation>
    <scope>NUCLEOTIDE SEQUENCE [LARGE SCALE GENOMIC DNA]</scope>
    <source>
        <strain evidence="4">P1-7</strain>
    </source>
</reference>
<organism evidence="3 4">
    <name type="scientific">Rhizobium lusitanum</name>
    <dbReference type="NCBI Taxonomy" id="293958"/>
    <lineage>
        <taxon>Bacteria</taxon>
        <taxon>Pseudomonadati</taxon>
        <taxon>Pseudomonadota</taxon>
        <taxon>Alphaproteobacteria</taxon>
        <taxon>Hyphomicrobiales</taxon>
        <taxon>Rhizobiaceae</taxon>
        <taxon>Rhizobium/Agrobacterium group</taxon>
        <taxon>Rhizobium</taxon>
    </lineage>
</organism>
<dbReference type="SUPFAM" id="SSF52499">
    <property type="entry name" value="Isochorismatase-like hydrolases"/>
    <property type="match status" value="1"/>
</dbReference>
<name>A0A1C3WYW8_9HYPH</name>
<dbReference type="CDD" id="cd00431">
    <property type="entry name" value="cysteine_hydrolases"/>
    <property type="match status" value="1"/>
</dbReference>
<gene>
    <name evidence="3" type="ORF">GA0061101_12079</name>
</gene>
<dbReference type="PANTHER" id="PTHR43540:SF7">
    <property type="entry name" value="ISOCHORISMATASE FAMILY PROTEIN YECD"/>
    <property type="match status" value="1"/>
</dbReference>
<dbReference type="EMBL" id="FMAF01000020">
    <property type="protein sequence ID" value="SCB45179.1"/>
    <property type="molecule type" value="Genomic_DNA"/>
</dbReference>
<dbReference type="PANTHER" id="PTHR43540">
    <property type="entry name" value="PEROXYUREIDOACRYLATE/UREIDOACRYLATE AMIDOHYDROLASE-RELATED"/>
    <property type="match status" value="1"/>
</dbReference>
<protein>
    <submittedName>
        <fullName evidence="3">Nicotinamidase-related amidase</fullName>
    </submittedName>
</protein>
<dbReference type="InterPro" id="IPR000868">
    <property type="entry name" value="Isochorismatase-like_dom"/>
</dbReference>
<dbReference type="Gene3D" id="3.40.50.850">
    <property type="entry name" value="Isochorismatase-like"/>
    <property type="match status" value="1"/>
</dbReference>
<evidence type="ECO:0000313" key="3">
    <source>
        <dbReference type="EMBL" id="SCB45179.1"/>
    </source>
</evidence>
<dbReference type="AlphaFoldDB" id="A0A1C3WYW8"/>
<feature type="domain" description="Isochorismatase-like" evidence="2">
    <location>
        <begin position="16"/>
        <end position="191"/>
    </location>
</feature>
<dbReference type="Proteomes" id="UP000199205">
    <property type="component" value="Unassembled WGS sequence"/>
</dbReference>
<dbReference type="InterPro" id="IPR050272">
    <property type="entry name" value="Isochorismatase-like_hydrls"/>
</dbReference>
<evidence type="ECO:0000256" key="1">
    <source>
        <dbReference type="ARBA" id="ARBA00022801"/>
    </source>
</evidence>
<dbReference type="InterPro" id="IPR036380">
    <property type="entry name" value="Isochorismatase-like_sf"/>
</dbReference>
<dbReference type="Pfam" id="PF00857">
    <property type="entry name" value="Isochorismatase"/>
    <property type="match status" value="1"/>
</dbReference>
<proteinExistence type="predicted"/>